<evidence type="ECO:0000259" key="7">
    <source>
        <dbReference type="PROSITE" id="PS51039"/>
    </source>
</evidence>
<dbReference type="InterPro" id="IPR000058">
    <property type="entry name" value="Znf_AN1"/>
</dbReference>
<dbReference type="InterPro" id="IPR013087">
    <property type="entry name" value="Znf_C2H2_type"/>
</dbReference>
<dbReference type="AlphaFoldDB" id="A0AAV1T987"/>
<dbReference type="Proteomes" id="UP001162060">
    <property type="component" value="Unassembled WGS sequence"/>
</dbReference>
<evidence type="ECO:0000313" key="8">
    <source>
        <dbReference type="EMBL" id="CAK7908663.1"/>
    </source>
</evidence>
<evidence type="ECO:0000256" key="4">
    <source>
        <dbReference type="ARBA" id="ARBA00022833"/>
    </source>
</evidence>
<proteinExistence type="predicted"/>
<dbReference type="EMBL" id="CAKLBY020000035">
    <property type="protein sequence ID" value="CAK7908663.1"/>
    <property type="molecule type" value="Genomic_DNA"/>
</dbReference>
<dbReference type="PROSITE" id="PS51039">
    <property type="entry name" value="ZF_AN1"/>
    <property type="match status" value="2"/>
</dbReference>
<dbReference type="Gene3D" id="3.30.160.60">
    <property type="entry name" value="Classic Zinc Finger"/>
    <property type="match status" value="1"/>
</dbReference>
<dbReference type="SMART" id="SM00355">
    <property type="entry name" value="ZnF_C2H2"/>
    <property type="match status" value="2"/>
</dbReference>
<dbReference type="GO" id="GO:0008270">
    <property type="term" value="F:zinc ion binding"/>
    <property type="evidence" value="ECO:0007669"/>
    <property type="project" value="UniProtKB-KW"/>
</dbReference>
<dbReference type="InterPro" id="IPR035896">
    <property type="entry name" value="AN1-like_Znf"/>
</dbReference>
<dbReference type="GO" id="GO:0005737">
    <property type="term" value="C:cytoplasm"/>
    <property type="evidence" value="ECO:0007669"/>
    <property type="project" value="TreeGrafter"/>
</dbReference>
<accession>A0AAV1T987</accession>
<sequence length="311" mass="34568">MDIGAHCSISSCHQQDFLPFTCDCCRRVFCLDHRSYDAHQCPSAGSHDRRVVQCPVCSQLIHWTAEQDVNMVWDTHVRKGQCARQELQHEQAKRHEVQHKKKKKKRCAAPDCREVLLASNQFSCRKCSQDVCLRHRFESDHACASARQASRRQWLGRFETSEASLATRTKRTLPSQLPRSAPQIAALVVESTKQAVSSLVQNVKTAASTTAVTTTSEVCPICRQQLHDVSQLIAHVDRAHSDWTGQTRASSAAPPESAVSTGTPLVEREVCPQCRADFPTVAALIQHAETTHSSAVAATGRGHDQEKRNVM</sequence>
<feature type="domain" description="AN1-type" evidence="7">
    <location>
        <begin position="101"/>
        <end position="151"/>
    </location>
</feature>
<keyword evidence="4" id="KW-0862">Zinc</keyword>
<dbReference type="PANTHER" id="PTHR14677:SF20">
    <property type="entry name" value="ZINC FINGER AN1-TYPE CONTAINING 2A-RELATED"/>
    <property type="match status" value="1"/>
</dbReference>
<dbReference type="PANTHER" id="PTHR14677">
    <property type="entry name" value="ARSENITE INDUCUBLE RNA ASSOCIATED PROTEIN AIP-1-RELATED"/>
    <property type="match status" value="1"/>
</dbReference>
<dbReference type="InterPro" id="IPR057357">
    <property type="entry name" value="Znf-C2H2_ZFAND2A/B"/>
</dbReference>
<dbReference type="SMART" id="SM00154">
    <property type="entry name" value="ZnF_AN1"/>
    <property type="match status" value="2"/>
</dbReference>
<feature type="compositionally biased region" description="Basic and acidic residues" evidence="6">
    <location>
        <begin position="301"/>
        <end position="311"/>
    </location>
</feature>
<feature type="region of interest" description="Disordered" evidence="6">
    <location>
        <begin position="244"/>
        <end position="263"/>
    </location>
</feature>
<dbReference type="Gene3D" id="4.10.1110.10">
    <property type="entry name" value="AN1-like Zinc finger"/>
    <property type="match status" value="2"/>
</dbReference>
<dbReference type="Pfam" id="PF01428">
    <property type="entry name" value="zf-AN1"/>
    <property type="match status" value="2"/>
</dbReference>
<dbReference type="SUPFAM" id="SSF118310">
    <property type="entry name" value="AN1-like Zinc finger"/>
    <property type="match status" value="2"/>
</dbReference>
<protein>
    <recommendedName>
        <fullName evidence="7">AN1-type domain-containing protein</fullName>
    </recommendedName>
</protein>
<evidence type="ECO:0000256" key="6">
    <source>
        <dbReference type="SAM" id="MobiDB-lite"/>
    </source>
</evidence>
<organism evidence="8 9">
    <name type="scientific">Peronospora matthiolae</name>
    <dbReference type="NCBI Taxonomy" id="2874970"/>
    <lineage>
        <taxon>Eukaryota</taxon>
        <taxon>Sar</taxon>
        <taxon>Stramenopiles</taxon>
        <taxon>Oomycota</taxon>
        <taxon>Peronosporomycetes</taxon>
        <taxon>Peronosporales</taxon>
        <taxon>Peronosporaceae</taxon>
        <taxon>Peronospora</taxon>
    </lineage>
</organism>
<feature type="domain" description="AN1-type" evidence="7">
    <location>
        <begin position="1"/>
        <end position="49"/>
    </location>
</feature>
<keyword evidence="2" id="KW-0677">Repeat</keyword>
<feature type="compositionally biased region" description="Low complexity" evidence="6">
    <location>
        <begin position="249"/>
        <end position="260"/>
    </location>
</feature>
<gene>
    <name evidence="8" type="ORF">PM001_LOCUS3773</name>
</gene>
<feature type="region of interest" description="Disordered" evidence="6">
    <location>
        <begin position="291"/>
        <end position="311"/>
    </location>
</feature>
<comment type="caution">
    <text evidence="8">The sequence shown here is derived from an EMBL/GenBank/DDBJ whole genome shotgun (WGS) entry which is preliminary data.</text>
</comment>
<dbReference type="PROSITE" id="PS00028">
    <property type="entry name" value="ZINC_FINGER_C2H2_1"/>
    <property type="match status" value="1"/>
</dbReference>
<keyword evidence="1" id="KW-0479">Metal-binding</keyword>
<evidence type="ECO:0000256" key="2">
    <source>
        <dbReference type="ARBA" id="ARBA00022737"/>
    </source>
</evidence>
<evidence type="ECO:0000256" key="5">
    <source>
        <dbReference type="PROSITE-ProRule" id="PRU00449"/>
    </source>
</evidence>
<reference evidence="8" key="1">
    <citation type="submission" date="2024-01" db="EMBL/GenBank/DDBJ databases">
        <authorList>
            <person name="Webb A."/>
        </authorList>
    </citation>
    <scope>NUCLEOTIDE SEQUENCE</scope>
    <source>
        <strain evidence="8">Pm1</strain>
    </source>
</reference>
<evidence type="ECO:0000256" key="3">
    <source>
        <dbReference type="ARBA" id="ARBA00022771"/>
    </source>
</evidence>
<evidence type="ECO:0000313" key="9">
    <source>
        <dbReference type="Proteomes" id="UP001162060"/>
    </source>
</evidence>
<name>A0AAV1T987_9STRA</name>
<evidence type="ECO:0000256" key="1">
    <source>
        <dbReference type="ARBA" id="ARBA00022723"/>
    </source>
</evidence>
<keyword evidence="3 5" id="KW-0863">Zinc-finger</keyword>
<dbReference type="Pfam" id="PF25403">
    <property type="entry name" value="zf-C2H2_ZFAND2"/>
    <property type="match status" value="1"/>
</dbReference>